<dbReference type="GeneID" id="34590421"/>
<feature type="compositionally biased region" description="Low complexity" evidence="1">
    <location>
        <begin position="123"/>
        <end position="132"/>
    </location>
</feature>
<dbReference type="OrthoDB" id="5125733at2759"/>
<feature type="domain" description="Heterokaryon incompatibility" evidence="2">
    <location>
        <begin position="208"/>
        <end position="359"/>
    </location>
</feature>
<protein>
    <recommendedName>
        <fullName evidence="2">Heterokaryon incompatibility domain-containing protein</fullName>
    </recommendedName>
</protein>
<gene>
    <name evidence="3" type="ORF">AYO20_07008</name>
</gene>
<feature type="region of interest" description="Disordered" evidence="1">
    <location>
        <begin position="1"/>
        <end position="20"/>
    </location>
</feature>
<dbReference type="Proteomes" id="UP000185904">
    <property type="component" value="Unassembled WGS sequence"/>
</dbReference>
<dbReference type="PANTHER" id="PTHR33112:SF16">
    <property type="entry name" value="HETEROKARYON INCOMPATIBILITY DOMAIN-CONTAINING PROTEIN"/>
    <property type="match status" value="1"/>
</dbReference>
<evidence type="ECO:0000259" key="2">
    <source>
        <dbReference type="Pfam" id="PF06985"/>
    </source>
</evidence>
<reference evidence="3 4" key="1">
    <citation type="submission" date="2016-03" db="EMBL/GenBank/DDBJ databases">
        <title>The draft genome sequence of Fonsecaea nubica causative agent of cutaneous subcutaneous infection in human host.</title>
        <authorList>
            <person name="Costa F."/>
            <person name="Sybren D.H."/>
            <person name="Raittz R.T."/>
            <person name="Weiss V.A."/>
            <person name="Leao A.C."/>
            <person name="Gomes R."/>
            <person name="De Souza E.M."/>
            <person name="Pedrosa F.O."/>
            <person name="Steffens M.B."/>
            <person name="Bombassaro A."/>
            <person name="Tadra-Sfeir M.Z."/>
            <person name="Moreno L.F."/>
            <person name="Najafzadeh M.J."/>
            <person name="Felipe M.S."/>
            <person name="Teixeira M."/>
            <person name="Sun J."/>
            <person name="Xi L."/>
            <person name="Castro M.A."/>
            <person name="Vicente V.A."/>
        </authorList>
    </citation>
    <scope>NUCLEOTIDE SEQUENCE [LARGE SCALE GENOMIC DNA]</scope>
    <source>
        <strain evidence="3 4">CBS 269.64</strain>
    </source>
</reference>
<sequence>MLRAGGKSSSTKARRHGARSRCKLCNNLSPRGHTSSSYDADSATKHNANLTLCIDARQLSASNCQYCKLLRQSLQGFVGRDWARIRDPVCIDLLEGSPIKVSVQEPSGKSIAFELYTPSATTTLSSSDTSADQRPPWPALGNARSIPISSGSDESFDFARKCIKDCMSNPSHAACRKSAPSRLPTRLIDVQSDKNLKLIELKSKNVEYITLSYCWGPGSTVTTTSANLRDMRKRIDWDTLPVLFQDAVTITRRLDIRYLWIDGLCIIQDDKKDWESESSKMSDIYEASYITIAADACEDNTHPCLVQRPKRLRLEHRNTRGKTLTIKARKVSNHHEAPDEDLAFRTEGPLRDRAWALQENVLSPRLLHYTETELTFECRSAYRCECNPSSRRKATTPGLLPKLLLSVKQRSKIFRTWHRILAQYTLRKLTVASDKLPAISGIAKKVQTATGSVYVAGLWNDNLVEDLLWASAPHLESPHLARRLDDYRAPSFSWASVDTQIQPFELEEDETVELSAHISITKTSCTEFGLNPLGEVTDGFIDLCGPLAEGTLVAPESYKFEYHLAIPGSGTAVSVSPDSLLVQDMTEDDLEGMVRRGKQGESYKPFKARVWCLSVAGHSHGCVSGLVLTKSSRVPGAYERIGYFTCGNDWLVGAKKQKIKLV</sequence>
<evidence type="ECO:0000313" key="3">
    <source>
        <dbReference type="EMBL" id="OAL33670.1"/>
    </source>
</evidence>
<dbReference type="Pfam" id="PF06985">
    <property type="entry name" value="HET"/>
    <property type="match status" value="1"/>
</dbReference>
<dbReference type="PANTHER" id="PTHR33112">
    <property type="entry name" value="DOMAIN PROTEIN, PUTATIVE-RELATED"/>
    <property type="match status" value="1"/>
</dbReference>
<dbReference type="AlphaFoldDB" id="A0A178CUY3"/>
<dbReference type="InterPro" id="IPR010730">
    <property type="entry name" value="HET"/>
</dbReference>
<evidence type="ECO:0000313" key="4">
    <source>
        <dbReference type="Proteomes" id="UP000185904"/>
    </source>
</evidence>
<name>A0A178CUY3_9EURO</name>
<keyword evidence="4" id="KW-1185">Reference proteome</keyword>
<evidence type="ECO:0000256" key="1">
    <source>
        <dbReference type="SAM" id="MobiDB-lite"/>
    </source>
</evidence>
<organism evidence="3 4">
    <name type="scientific">Fonsecaea nubica</name>
    <dbReference type="NCBI Taxonomy" id="856822"/>
    <lineage>
        <taxon>Eukaryota</taxon>
        <taxon>Fungi</taxon>
        <taxon>Dikarya</taxon>
        <taxon>Ascomycota</taxon>
        <taxon>Pezizomycotina</taxon>
        <taxon>Eurotiomycetes</taxon>
        <taxon>Chaetothyriomycetidae</taxon>
        <taxon>Chaetothyriales</taxon>
        <taxon>Herpotrichiellaceae</taxon>
        <taxon>Fonsecaea</taxon>
    </lineage>
</organism>
<feature type="region of interest" description="Disordered" evidence="1">
    <location>
        <begin position="123"/>
        <end position="144"/>
    </location>
</feature>
<accession>A0A178CUY3</accession>
<dbReference type="EMBL" id="LVCJ01000047">
    <property type="protein sequence ID" value="OAL33670.1"/>
    <property type="molecule type" value="Genomic_DNA"/>
</dbReference>
<proteinExistence type="predicted"/>
<dbReference type="RefSeq" id="XP_022498682.1">
    <property type="nucleotide sequence ID" value="XM_022645296.1"/>
</dbReference>
<comment type="caution">
    <text evidence="3">The sequence shown here is derived from an EMBL/GenBank/DDBJ whole genome shotgun (WGS) entry which is preliminary data.</text>
</comment>